<dbReference type="EMBL" id="CADCWI010000010">
    <property type="protein sequence ID" value="CAA9541020.1"/>
    <property type="molecule type" value="Genomic_DNA"/>
</dbReference>
<gene>
    <name evidence="2" type="ORF">AVDCRST_MAG43-143</name>
    <name evidence="3" type="ORF">AVDCRST_MAG43-1842</name>
</gene>
<feature type="compositionally biased region" description="Low complexity" evidence="1">
    <location>
        <begin position="32"/>
        <end position="41"/>
    </location>
</feature>
<evidence type="ECO:0000313" key="3">
    <source>
        <dbReference type="EMBL" id="CAA9559612.1"/>
    </source>
</evidence>
<evidence type="ECO:0000256" key="1">
    <source>
        <dbReference type="SAM" id="MobiDB-lite"/>
    </source>
</evidence>
<keyword evidence="2" id="KW-0648">Protein biosynthesis</keyword>
<feature type="region of interest" description="Disordered" evidence="1">
    <location>
        <begin position="14"/>
        <end position="41"/>
    </location>
</feature>
<dbReference type="AlphaFoldDB" id="A0A6J4U5D7"/>
<evidence type="ECO:0000313" key="2">
    <source>
        <dbReference type="EMBL" id="CAA9541020.1"/>
    </source>
</evidence>
<dbReference type="GO" id="GO:0003746">
    <property type="term" value="F:translation elongation factor activity"/>
    <property type="evidence" value="ECO:0007669"/>
    <property type="project" value="UniProtKB-KW"/>
</dbReference>
<sequence>GEAEVRALEAACERGDDRACGSWQDDVDGGDLQDAGDAGRG</sequence>
<keyword evidence="2" id="KW-0251">Elongation factor</keyword>
<feature type="non-terminal residue" evidence="2">
    <location>
        <position position="41"/>
    </location>
</feature>
<accession>A0A6J4U5D7</accession>
<protein>
    <submittedName>
        <fullName evidence="2">Translation elongation factor Tu</fullName>
    </submittedName>
</protein>
<organism evidence="2">
    <name type="scientific">uncultured Thermomicrobiales bacterium</name>
    <dbReference type="NCBI Taxonomy" id="1645740"/>
    <lineage>
        <taxon>Bacteria</taxon>
        <taxon>Pseudomonadati</taxon>
        <taxon>Thermomicrobiota</taxon>
        <taxon>Thermomicrobia</taxon>
        <taxon>Thermomicrobiales</taxon>
        <taxon>environmental samples</taxon>
    </lineage>
</organism>
<reference evidence="2" key="1">
    <citation type="submission" date="2020-02" db="EMBL/GenBank/DDBJ databases">
        <authorList>
            <person name="Meier V. D."/>
        </authorList>
    </citation>
    <scope>NUCLEOTIDE SEQUENCE</scope>
    <source>
        <strain evidence="2">AVDCRST_MAG43</strain>
    </source>
</reference>
<dbReference type="EMBL" id="CADCWI010000092">
    <property type="protein sequence ID" value="CAA9559612.1"/>
    <property type="molecule type" value="Genomic_DNA"/>
</dbReference>
<feature type="non-terminal residue" evidence="2">
    <location>
        <position position="1"/>
    </location>
</feature>
<proteinExistence type="predicted"/>
<name>A0A6J4U5D7_9BACT</name>